<keyword evidence="2" id="KW-1185">Reference proteome</keyword>
<evidence type="ECO:0000313" key="1">
    <source>
        <dbReference type="EMBL" id="KAI0058510.1"/>
    </source>
</evidence>
<name>A0ACB8SQZ7_9AGAM</name>
<reference evidence="1" key="2">
    <citation type="journal article" date="2022" name="New Phytol.">
        <title>Evolutionary transition to the ectomycorrhizal habit in the genomes of a hyperdiverse lineage of mushroom-forming fungi.</title>
        <authorList>
            <person name="Looney B."/>
            <person name="Miyauchi S."/>
            <person name="Morin E."/>
            <person name="Drula E."/>
            <person name="Courty P.E."/>
            <person name="Kohler A."/>
            <person name="Kuo A."/>
            <person name="LaButti K."/>
            <person name="Pangilinan J."/>
            <person name="Lipzen A."/>
            <person name="Riley R."/>
            <person name="Andreopoulos W."/>
            <person name="He G."/>
            <person name="Johnson J."/>
            <person name="Nolan M."/>
            <person name="Tritt A."/>
            <person name="Barry K.W."/>
            <person name="Grigoriev I.V."/>
            <person name="Nagy L.G."/>
            <person name="Hibbett D."/>
            <person name="Henrissat B."/>
            <person name="Matheny P.B."/>
            <person name="Labbe J."/>
            <person name="Martin F.M."/>
        </authorList>
    </citation>
    <scope>NUCLEOTIDE SEQUENCE</scope>
    <source>
        <strain evidence="1">HHB10654</strain>
    </source>
</reference>
<comment type="caution">
    <text evidence="1">The sequence shown here is derived from an EMBL/GenBank/DDBJ whole genome shotgun (WGS) entry which is preliminary data.</text>
</comment>
<accession>A0ACB8SQZ7</accession>
<gene>
    <name evidence="1" type="ORF">BV25DRAFT_1221554</name>
</gene>
<dbReference type="EMBL" id="MU277234">
    <property type="protein sequence ID" value="KAI0058510.1"/>
    <property type="molecule type" value="Genomic_DNA"/>
</dbReference>
<protein>
    <submittedName>
        <fullName evidence="1">Uncharacterized protein</fullName>
    </submittedName>
</protein>
<organism evidence="1 2">
    <name type="scientific">Artomyces pyxidatus</name>
    <dbReference type="NCBI Taxonomy" id="48021"/>
    <lineage>
        <taxon>Eukaryota</taxon>
        <taxon>Fungi</taxon>
        <taxon>Dikarya</taxon>
        <taxon>Basidiomycota</taxon>
        <taxon>Agaricomycotina</taxon>
        <taxon>Agaricomycetes</taxon>
        <taxon>Russulales</taxon>
        <taxon>Auriscalpiaceae</taxon>
        <taxon>Artomyces</taxon>
    </lineage>
</organism>
<proteinExistence type="predicted"/>
<evidence type="ECO:0000313" key="2">
    <source>
        <dbReference type="Proteomes" id="UP000814140"/>
    </source>
</evidence>
<dbReference type="Proteomes" id="UP000814140">
    <property type="component" value="Unassembled WGS sequence"/>
</dbReference>
<sequence>MSPCHEHALVMRPVTVETGSASGRSAIRGYVNGLNHRRITMSQNSSNITPSKFWIFFDAYSFAPTSYQISSETTDGGGAEIVCKLDMHTPRSDLDGTETGSSRLELPFKYQADGGLEVPSICLPRRVPGADVKCSETFTLGRPVFTLLEKGYVIRRRNVRNLYVWPSHGHG</sequence>
<reference evidence="1" key="1">
    <citation type="submission" date="2021-03" db="EMBL/GenBank/DDBJ databases">
        <authorList>
            <consortium name="DOE Joint Genome Institute"/>
            <person name="Ahrendt S."/>
            <person name="Looney B.P."/>
            <person name="Miyauchi S."/>
            <person name="Morin E."/>
            <person name="Drula E."/>
            <person name="Courty P.E."/>
            <person name="Chicoki N."/>
            <person name="Fauchery L."/>
            <person name="Kohler A."/>
            <person name="Kuo A."/>
            <person name="Labutti K."/>
            <person name="Pangilinan J."/>
            <person name="Lipzen A."/>
            <person name="Riley R."/>
            <person name="Andreopoulos W."/>
            <person name="He G."/>
            <person name="Johnson J."/>
            <person name="Barry K.W."/>
            <person name="Grigoriev I.V."/>
            <person name="Nagy L."/>
            <person name="Hibbett D."/>
            <person name="Henrissat B."/>
            <person name="Matheny P.B."/>
            <person name="Labbe J."/>
            <person name="Martin F."/>
        </authorList>
    </citation>
    <scope>NUCLEOTIDE SEQUENCE</scope>
    <source>
        <strain evidence="1">HHB10654</strain>
    </source>
</reference>